<dbReference type="SMART" id="SM00388">
    <property type="entry name" value="HisKA"/>
    <property type="match status" value="1"/>
</dbReference>
<dbReference type="CDD" id="cd00082">
    <property type="entry name" value="HisKA"/>
    <property type="match status" value="1"/>
</dbReference>
<dbReference type="CDD" id="cd00075">
    <property type="entry name" value="HATPase"/>
    <property type="match status" value="1"/>
</dbReference>
<evidence type="ECO:0000256" key="4">
    <source>
        <dbReference type="ARBA" id="ARBA00022553"/>
    </source>
</evidence>
<dbReference type="InterPro" id="IPR036097">
    <property type="entry name" value="HisK_dim/P_sf"/>
</dbReference>
<evidence type="ECO:0000256" key="7">
    <source>
        <dbReference type="ARBA" id="ARBA00022777"/>
    </source>
</evidence>
<keyword evidence="8 12" id="KW-1133">Transmembrane helix</keyword>
<dbReference type="PRINTS" id="PR00344">
    <property type="entry name" value="BCTRLSENSOR"/>
</dbReference>
<dbReference type="PROSITE" id="PS50885">
    <property type="entry name" value="HAMP"/>
    <property type="match status" value="1"/>
</dbReference>
<dbReference type="GO" id="GO:0000155">
    <property type="term" value="F:phosphorelay sensor kinase activity"/>
    <property type="evidence" value="ECO:0007669"/>
    <property type="project" value="InterPro"/>
</dbReference>
<dbReference type="PANTHER" id="PTHR45436:SF15">
    <property type="entry name" value="SENSOR HISTIDINE KINASE CUSS"/>
    <property type="match status" value="1"/>
</dbReference>
<keyword evidence="16" id="KW-1185">Reference proteome</keyword>
<feature type="transmembrane region" description="Helical" evidence="12">
    <location>
        <begin position="158"/>
        <end position="181"/>
    </location>
</feature>
<evidence type="ECO:0000256" key="1">
    <source>
        <dbReference type="ARBA" id="ARBA00000085"/>
    </source>
</evidence>
<dbReference type="eggNOG" id="COG2205">
    <property type="taxonomic scope" value="Bacteria"/>
</dbReference>
<dbReference type="OrthoDB" id="9809766at2"/>
<dbReference type="Pfam" id="PF00512">
    <property type="entry name" value="HisKA"/>
    <property type="match status" value="1"/>
</dbReference>
<keyword evidence="6 12" id="KW-0812">Transmembrane</keyword>
<sequence>MKSAVSLHLRLTGLLVLLVAVLLSIAFIYAEFRSQYIARQDVDGRLRIGVTFILGPSVTLAQRPGTGLSGVDAAGAENNIPAITPVAELRGIDGRLVYRSMGFPQDMPRTDEGFSDQRSAGEDWRVLTVQNTDRSLTGRVAIRDAETRRLAGMVRSNILVPTVAALVLLAITVLAAIWLGLRPLRDIEREIGRLDVTRPRALEIDPASMPRELSRLTITLNGLLDRLKQLLRHQQTFVSAAGHELRTPLSGCAAQLDVARRSKDPAQRLHALTKLDQGLRRMTELVEQLLVIARSERSTLDLASREFDLADLVRELIADLGPSRHRVNVEIRPGQTRVSGRPELIGSLVTNLIDNALRVSPADEKVMVRVLRHRDHMRMYVCDRGPGLTEDQKSRIFESFYSGADGSGPGTGLGLAIVKAVALAHHGDVVAVDRDSGGLCMQVTLPVTGAPGIISRTPQDRGGRVQPQAEDH</sequence>
<evidence type="ECO:0000256" key="8">
    <source>
        <dbReference type="ARBA" id="ARBA00022989"/>
    </source>
</evidence>
<dbReference type="SMART" id="SM00387">
    <property type="entry name" value="HATPase_c"/>
    <property type="match status" value="1"/>
</dbReference>
<dbReference type="InterPro" id="IPR003660">
    <property type="entry name" value="HAMP_dom"/>
</dbReference>
<dbReference type="Pfam" id="PF02518">
    <property type="entry name" value="HATPase_c"/>
    <property type="match status" value="1"/>
</dbReference>
<feature type="domain" description="Histidine kinase" evidence="13">
    <location>
        <begin position="240"/>
        <end position="449"/>
    </location>
</feature>
<keyword evidence="7" id="KW-0418">Kinase</keyword>
<dbReference type="PANTHER" id="PTHR45436">
    <property type="entry name" value="SENSOR HISTIDINE KINASE YKOH"/>
    <property type="match status" value="1"/>
</dbReference>
<evidence type="ECO:0000256" key="5">
    <source>
        <dbReference type="ARBA" id="ARBA00022679"/>
    </source>
</evidence>
<dbReference type="Proteomes" id="UP000023430">
    <property type="component" value="Unassembled WGS sequence"/>
</dbReference>
<reference evidence="15 16" key="1">
    <citation type="submission" date="2014-01" db="EMBL/GenBank/DDBJ databases">
        <title>Roseivivax isoporae LMG 25204 Genome Sequencing.</title>
        <authorList>
            <person name="Lai Q."/>
            <person name="Li G."/>
            <person name="Shao Z."/>
        </authorList>
    </citation>
    <scope>NUCLEOTIDE SEQUENCE [LARGE SCALE GENOMIC DNA]</scope>
    <source>
        <strain evidence="15 16">LMG 25204</strain>
    </source>
</reference>
<evidence type="ECO:0000259" key="13">
    <source>
        <dbReference type="PROSITE" id="PS50109"/>
    </source>
</evidence>
<comment type="subcellular location">
    <subcellularLocation>
        <location evidence="2">Membrane</location>
        <topology evidence="2">Multi-pass membrane protein</topology>
    </subcellularLocation>
</comment>
<dbReference type="InterPro" id="IPR003594">
    <property type="entry name" value="HATPase_dom"/>
</dbReference>
<dbReference type="RefSeq" id="WP_051492364.1">
    <property type="nucleotide sequence ID" value="NZ_JAME01000087.1"/>
</dbReference>
<dbReference type="InterPro" id="IPR005467">
    <property type="entry name" value="His_kinase_dom"/>
</dbReference>
<organism evidence="15 16">
    <name type="scientific">Roseivivax isoporae LMG 25204</name>
    <dbReference type="NCBI Taxonomy" id="1449351"/>
    <lineage>
        <taxon>Bacteria</taxon>
        <taxon>Pseudomonadati</taxon>
        <taxon>Pseudomonadota</taxon>
        <taxon>Alphaproteobacteria</taxon>
        <taxon>Rhodobacterales</taxon>
        <taxon>Roseobacteraceae</taxon>
        <taxon>Roseivivax</taxon>
    </lineage>
</organism>
<evidence type="ECO:0000256" key="9">
    <source>
        <dbReference type="ARBA" id="ARBA00023012"/>
    </source>
</evidence>
<protein>
    <recommendedName>
        <fullName evidence="3">histidine kinase</fullName>
        <ecNumber evidence="3">2.7.13.3</ecNumber>
    </recommendedName>
</protein>
<keyword evidence="10 12" id="KW-0472">Membrane</keyword>
<dbReference type="InterPro" id="IPR036890">
    <property type="entry name" value="HATPase_C_sf"/>
</dbReference>
<evidence type="ECO:0000259" key="14">
    <source>
        <dbReference type="PROSITE" id="PS50885"/>
    </source>
</evidence>
<feature type="compositionally biased region" description="Basic and acidic residues" evidence="11">
    <location>
        <begin position="458"/>
        <end position="472"/>
    </location>
</feature>
<evidence type="ECO:0000256" key="6">
    <source>
        <dbReference type="ARBA" id="ARBA00022692"/>
    </source>
</evidence>
<dbReference type="AlphaFoldDB" id="X7F0X7"/>
<feature type="region of interest" description="Disordered" evidence="11">
    <location>
        <begin position="451"/>
        <end position="472"/>
    </location>
</feature>
<dbReference type="InterPro" id="IPR003661">
    <property type="entry name" value="HisK_dim/P_dom"/>
</dbReference>
<evidence type="ECO:0000313" key="16">
    <source>
        <dbReference type="Proteomes" id="UP000023430"/>
    </source>
</evidence>
<dbReference type="SUPFAM" id="SSF55874">
    <property type="entry name" value="ATPase domain of HSP90 chaperone/DNA topoisomerase II/histidine kinase"/>
    <property type="match status" value="1"/>
</dbReference>
<evidence type="ECO:0000256" key="10">
    <source>
        <dbReference type="ARBA" id="ARBA00023136"/>
    </source>
</evidence>
<dbReference type="Gene3D" id="1.10.287.130">
    <property type="match status" value="1"/>
</dbReference>
<keyword evidence="5" id="KW-0808">Transferase</keyword>
<dbReference type="EC" id="2.7.13.3" evidence="3"/>
<proteinExistence type="predicted"/>
<dbReference type="PROSITE" id="PS50109">
    <property type="entry name" value="HIS_KIN"/>
    <property type="match status" value="1"/>
</dbReference>
<dbReference type="Gene3D" id="3.30.565.10">
    <property type="entry name" value="Histidine kinase-like ATPase, C-terminal domain"/>
    <property type="match status" value="1"/>
</dbReference>
<keyword evidence="4" id="KW-0597">Phosphoprotein</keyword>
<evidence type="ECO:0000313" key="15">
    <source>
        <dbReference type="EMBL" id="ETX26517.1"/>
    </source>
</evidence>
<dbReference type="SUPFAM" id="SSF47384">
    <property type="entry name" value="Homodimeric domain of signal transducing histidine kinase"/>
    <property type="match status" value="1"/>
</dbReference>
<gene>
    <name evidence="15" type="ORF">RISW2_23035</name>
</gene>
<evidence type="ECO:0000256" key="12">
    <source>
        <dbReference type="SAM" id="Phobius"/>
    </source>
</evidence>
<evidence type="ECO:0000256" key="11">
    <source>
        <dbReference type="SAM" id="MobiDB-lite"/>
    </source>
</evidence>
<dbReference type="EMBL" id="JAME01000087">
    <property type="protein sequence ID" value="ETX26517.1"/>
    <property type="molecule type" value="Genomic_DNA"/>
</dbReference>
<dbReference type="InterPro" id="IPR004358">
    <property type="entry name" value="Sig_transdc_His_kin-like_C"/>
</dbReference>
<comment type="caution">
    <text evidence="15">The sequence shown here is derived from an EMBL/GenBank/DDBJ whole genome shotgun (WGS) entry which is preliminary data.</text>
</comment>
<name>X7F0X7_9RHOB</name>
<feature type="domain" description="HAMP" evidence="14">
    <location>
        <begin position="178"/>
        <end position="232"/>
    </location>
</feature>
<feature type="transmembrane region" description="Helical" evidence="12">
    <location>
        <begin position="12"/>
        <end position="30"/>
    </location>
</feature>
<accession>X7F0X7</accession>
<comment type="catalytic activity">
    <reaction evidence="1">
        <text>ATP + protein L-histidine = ADP + protein N-phospho-L-histidine.</text>
        <dbReference type="EC" id="2.7.13.3"/>
    </reaction>
</comment>
<evidence type="ECO:0000256" key="3">
    <source>
        <dbReference type="ARBA" id="ARBA00012438"/>
    </source>
</evidence>
<dbReference type="InterPro" id="IPR050428">
    <property type="entry name" value="TCS_sensor_his_kinase"/>
</dbReference>
<dbReference type="STRING" id="1449351.RISW2_23035"/>
<keyword evidence="9" id="KW-0902">Two-component regulatory system</keyword>
<dbReference type="GO" id="GO:0005886">
    <property type="term" value="C:plasma membrane"/>
    <property type="evidence" value="ECO:0007669"/>
    <property type="project" value="TreeGrafter"/>
</dbReference>
<evidence type="ECO:0000256" key="2">
    <source>
        <dbReference type="ARBA" id="ARBA00004141"/>
    </source>
</evidence>